<dbReference type="AlphaFoldDB" id="A0AAE0F8P9"/>
<sequence length="334" mass="37519">MENSPESWLGDLAAALNTSFDFEWPSDLSLPEIDVSATESDRNSVDVVARAGLVDYSSSDDESPEKKPVEASLVHSALLGYEEEDVRFFEEHLRKLKFVVTEEALQWQVGDNVTLATYELELQIGFRTPGGKRAPCVNIHNRFKYITKKDYTLRELCILHERSVDHALWAFIYRHRSLYVYNEKPNRWFEVGSLDCHATRGDPAYGCCISATAVEGLGLTVVEATVIPDGAFLMPYFGEVKTKPSITSSYQVKITDDPPRYLDAQEHGSVARFINTAANEASANCRYYSQLVGAVWTVNVYATKVIDTRKAPVELLAWYESGFDTISAEDMRLA</sequence>
<evidence type="ECO:0000313" key="2">
    <source>
        <dbReference type="Proteomes" id="UP001190700"/>
    </source>
</evidence>
<gene>
    <name evidence="1" type="ORF">CYMTET_35590</name>
</gene>
<dbReference type="EMBL" id="LGRX02022860">
    <property type="protein sequence ID" value="KAK3255117.1"/>
    <property type="molecule type" value="Genomic_DNA"/>
</dbReference>
<accession>A0AAE0F8P9</accession>
<protein>
    <submittedName>
        <fullName evidence="1">Uncharacterized protein</fullName>
    </submittedName>
</protein>
<name>A0AAE0F8P9_9CHLO</name>
<evidence type="ECO:0000313" key="1">
    <source>
        <dbReference type="EMBL" id="KAK3255117.1"/>
    </source>
</evidence>
<reference evidence="1 2" key="1">
    <citation type="journal article" date="2015" name="Genome Biol. Evol.">
        <title>Comparative Genomics of a Bacterivorous Green Alga Reveals Evolutionary Causalities and Consequences of Phago-Mixotrophic Mode of Nutrition.</title>
        <authorList>
            <person name="Burns J.A."/>
            <person name="Paasch A."/>
            <person name="Narechania A."/>
            <person name="Kim E."/>
        </authorList>
    </citation>
    <scope>NUCLEOTIDE SEQUENCE [LARGE SCALE GENOMIC DNA]</scope>
    <source>
        <strain evidence="1 2">PLY_AMNH</strain>
    </source>
</reference>
<proteinExistence type="predicted"/>
<dbReference type="Proteomes" id="UP001190700">
    <property type="component" value="Unassembled WGS sequence"/>
</dbReference>
<keyword evidence="2" id="KW-1185">Reference proteome</keyword>
<dbReference type="SUPFAM" id="SSF82199">
    <property type="entry name" value="SET domain"/>
    <property type="match status" value="1"/>
</dbReference>
<dbReference type="InterPro" id="IPR046341">
    <property type="entry name" value="SET_dom_sf"/>
</dbReference>
<organism evidence="1 2">
    <name type="scientific">Cymbomonas tetramitiformis</name>
    <dbReference type="NCBI Taxonomy" id="36881"/>
    <lineage>
        <taxon>Eukaryota</taxon>
        <taxon>Viridiplantae</taxon>
        <taxon>Chlorophyta</taxon>
        <taxon>Pyramimonadophyceae</taxon>
        <taxon>Pyramimonadales</taxon>
        <taxon>Pyramimonadaceae</taxon>
        <taxon>Cymbomonas</taxon>
    </lineage>
</organism>
<comment type="caution">
    <text evidence="1">The sequence shown here is derived from an EMBL/GenBank/DDBJ whole genome shotgun (WGS) entry which is preliminary data.</text>
</comment>
<dbReference type="Gene3D" id="2.170.270.10">
    <property type="entry name" value="SET domain"/>
    <property type="match status" value="1"/>
</dbReference>